<organism evidence="3 4">
    <name type="scientific">Sedimentimonas flavescens</name>
    <dbReference type="NCBI Taxonomy" id="2851012"/>
    <lineage>
        <taxon>Bacteria</taxon>
        <taxon>Pseudomonadati</taxon>
        <taxon>Pseudomonadota</taxon>
        <taxon>Alphaproteobacteria</taxon>
        <taxon>Rhodobacterales</taxon>
        <taxon>Rhodobacter group</taxon>
        <taxon>Sedimentimonas</taxon>
    </lineage>
</organism>
<dbReference type="Proteomes" id="UP001526166">
    <property type="component" value="Unassembled WGS sequence"/>
</dbReference>
<evidence type="ECO:0000313" key="3">
    <source>
        <dbReference type="EMBL" id="MCV2877889.1"/>
    </source>
</evidence>
<evidence type="ECO:0000313" key="4">
    <source>
        <dbReference type="Proteomes" id="UP001526166"/>
    </source>
</evidence>
<dbReference type="InterPro" id="IPR036709">
    <property type="entry name" value="Autotransporte_beta_dom_sf"/>
</dbReference>
<evidence type="ECO:0000256" key="1">
    <source>
        <dbReference type="ARBA" id="ARBA00022729"/>
    </source>
</evidence>
<name>A0ABT2ZVW2_9RHOB</name>
<dbReference type="InterPro" id="IPR013425">
    <property type="entry name" value="Autotrns_rpt"/>
</dbReference>
<dbReference type="InterPro" id="IPR012332">
    <property type="entry name" value="Autotransporter_pectin_lyase_C"/>
</dbReference>
<dbReference type="PANTHER" id="PTHR35037">
    <property type="entry name" value="C-TERMINAL REGION OF AIDA-LIKE PROTEIN"/>
    <property type="match status" value="1"/>
</dbReference>
<dbReference type="RefSeq" id="WP_263847117.1">
    <property type="nucleotide sequence ID" value="NZ_JAOWKW010000002.1"/>
</dbReference>
<dbReference type="InterPro" id="IPR005546">
    <property type="entry name" value="Autotransporte_beta"/>
</dbReference>
<feature type="domain" description="Autotransporter" evidence="2">
    <location>
        <begin position="1369"/>
        <end position="1647"/>
    </location>
</feature>
<dbReference type="SMART" id="SM00869">
    <property type="entry name" value="Autotransporter"/>
    <property type="match status" value="1"/>
</dbReference>
<dbReference type="Gene3D" id="2.160.20.20">
    <property type="match status" value="2"/>
</dbReference>
<sequence>MITDLLGRRWAARIFRGGRLTKVKGVVASYAPCLGFAVVATLAMAPDVRAQDLNWSGAGDTAWDSTTNWAEATAPVGASDVVLDSASANQPVITGTTDSGSLTVNTVTVEQGQLTLQADGTSPTLTVTNGTTINGGEVAVRDASVLDSAVTVGAGGALTVEGSVTGQVSTSGTVTNSGTLAGGVTITGGTVSSSGTVSGTVAISNSATFRGTADTSIGALQVNGDATLSAAAGTTLTQTGSFYASGADTLTFGSITDTGTVKLRMDGGSLTSGLKFVVAGGTLQGTSTNFPLVLSLINGTTINSGATLDITGYNTPVKALSGSGTVTNSGAADQTLTLIGTSTFSGVIEDGATNAISVARNGTGTTTLGGVNTYTGATTVNGGTLAINATGSIQNTSGITVASGATLSVDGAGGDAINDSATIDNSGTFALTGSDETVGSIFGSGNIALNSNTLTTGDATDAEVSGVVSGSGDLVKQGSGALTLSGASTATGALVANAGTTVVSGSWAGDVENNATFDLTGTSTVGGTFTNTTTGAITNSTGGAALLTGLTDFISAGAIGSVPGSIAVSTQNMTYRDGHNEIGTVSFDVSDTITEERTAGPSWAGTGYTENFATAADGVFTTAGDFTTTGSLTHGSTAALTVSAGDTLTAGAITLNGATTVAAGANLTGTSFSNASTLDVAGGGALVATTGDFDNLGSGVVNFNDADAKTFEVQTGVIANSGTLNFNAGTTTVNSAGGAIQNTATGDINIAAAATLDAGGDTITNAGSIDMLGAGSVLTVDTLTNTTGGVVNARGTLNADVVNQGSGDFNATGSLTGVGAFTNTGTATFDVSGTASVASLTNTTTSGTGTSIANFGTLYVNGAVENGVAEGTAASVITNDWNLIGGGTVTNHAGATLNSNALTSALFATALTNNGTMNLQGLVDVGSITNSGAGAVLNIVGNTYGGSSPTGSTPSTTPTGSFLNEGGATLNISGGELEVAGFTNGSAGSGTTLATAGVQVEASGILDASTIENTGSGTINNAGTMRATSVTNAADATLVSTGTISGNTQNSGTLNAAGTLAGSLSNTGAGTVTTSGDLAGITALDQTSTGLITVSDGDTLEAQTITVAAGSGGIAVGAGSTLSGTGNTLNNSALIAVAAGGTLSDIGAINNLSGGVFDFAGGGYLSADTDATGDEDITNAGSITLGAGTLEVALGGAGAFVNNYLLQLASGSAVTVDGRYANNGTTDMQNGTAGETVTVNGEYSGGGVLAIDVDFTADTSDRLLVNGDVTGAQTSVAVADVSTGGASGNPVVIASVSGTAAADAFTLSTPLSFGALVYEISQSGADFVLAGTGGFVAEVTGLEALPYAMLQQSRLPSLRERSGTDQLGVPTELQSVWFLVDGGTSEFAPAFSGSGFQAEMDQARIRGGLNFDAHTSDTGHLVLGVNLGYGSARSTISSDVATARIDTDARSLGLTATWFGNSGFYVDGQLQYTDFSSDMTSAGFASAISGEGVSSELEIGQRFRMANSPWSLTPRGRLKYSTVSYDPFSSGGGLATSLDTAESLQLGMGLVAERQTASRAGEQDQGPTFYGSADIFRELAGDITTIVAGTPVVSAAEDWSGEIGLGLQHRFDNGRGTINGELTYVTGFDNPGRNNALSVAFSGRIAF</sequence>
<comment type="caution">
    <text evidence="3">The sequence shown here is derived from an EMBL/GenBank/DDBJ whole genome shotgun (WGS) entry which is preliminary data.</text>
</comment>
<dbReference type="Pfam" id="PF12951">
    <property type="entry name" value="PATR"/>
    <property type="match status" value="2"/>
</dbReference>
<dbReference type="EMBL" id="JAOWKW010000002">
    <property type="protein sequence ID" value="MCV2877889.1"/>
    <property type="molecule type" value="Genomic_DNA"/>
</dbReference>
<reference evidence="3 4" key="1">
    <citation type="submission" date="2022-10" db="EMBL/GenBank/DDBJ databases">
        <title>Sinirhodobacter sp. nov., isolated from ocean surface sediments.</title>
        <authorList>
            <person name="He W."/>
            <person name="Wang L."/>
            <person name="Zhang D.-F."/>
        </authorList>
    </citation>
    <scope>NUCLEOTIDE SEQUENCE [LARGE SCALE GENOMIC DNA]</scope>
    <source>
        <strain evidence="3 4">WL0115</strain>
    </source>
</reference>
<dbReference type="InterPro" id="IPR051551">
    <property type="entry name" value="Autotransporter_adhesion"/>
</dbReference>
<dbReference type="Gene3D" id="2.40.128.130">
    <property type="entry name" value="Autotransporter beta-domain"/>
    <property type="match status" value="1"/>
</dbReference>
<accession>A0ABT2ZVW2</accession>
<dbReference type="PROSITE" id="PS51208">
    <property type="entry name" value="AUTOTRANSPORTER"/>
    <property type="match status" value="1"/>
</dbReference>
<dbReference type="PANTHER" id="PTHR35037:SF3">
    <property type="entry name" value="C-TERMINAL REGION OF AIDA-LIKE PROTEIN"/>
    <property type="match status" value="1"/>
</dbReference>
<protein>
    <submittedName>
        <fullName evidence="3">Autotransporter outer membrane beta-barrel domain-containing protein</fullName>
    </submittedName>
</protein>
<dbReference type="InterPro" id="IPR011050">
    <property type="entry name" value="Pectin_lyase_fold/virulence"/>
</dbReference>
<dbReference type="InterPro" id="IPR006315">
    <property type="entry name" value="OM_autotransptr_brl_dom"/>
</dbReference>
<evidence type="ECO:0000259" key="2">
    <source>
        <dbReference type="PROSITE" id="PS51208"/>
    </source>
</evidence>
<dbReference type="SUPFAM" id="SSF103515">
    <property type="entry name" value="Autotransporter"/>
    <property type="match status" value="1"/>
</dbReference>
<proteinExistence type="predicted"/>
<gene>
    <name evidence="3" type="ORF">OE699_03405</name>
</gene>
<keyword evidence="4" id="KW-1185">Reference proteome</keyword>
<keyword evidence="1" id="KW-0732">Signal</keyword>
<dbReference type="SUPFAM" id="SSF51126">
    <property type="entry name" value="Pectin lyase-like"/>
    <property type="match status" value="1"/>
</dbReference>
<dbReference type="NCBIfam" id="TIGR01414">
    <property type="entry name" value="autotrans_barl"/>
    <property type="match status" value="1"/>
</dbReference>